<sequence>MTGLFTTRSPELSTTTTAWLPLNRHAGDEPWDSQEGEGEELADQSKAHQRRRFAGGTHHTPTEMDWPAPPFGFT</sequence>
<gene>
    <name evidence="2" type="ORF">E3N88_02995</name>
</gene>
<accession>A0A5N6Q5H1</accession>
<reference evidence="2 3" key="1">
    <citation type="submission" date="2019-05" db="EMBL/GenBank/DDBJ databases">
        <title>Mikania micrantha, genome provides insights into the molecular mechanism of rapid growth.</title>
        <authorList>
            <person name="Liu B."/>
        </authorList>
    </citation>
    <scope>NUCLEOTIDE SEQUENCE [LARGE SCALE GENOMIC DNA]</scope>
    <source>
        <strain evidence="2">NLD-2019</strain>
        <tissue evidence="2">Leaf</tissue>
    </source>
</reference>
<organism evidence="2 3">
    <name type="scientific">Mikania micrantha</name>
    <name type="common">bitter vine</name>
    <dbReference type="NCBI Taxonomy" id="192012"/>
    <lineage>
        <taxon>Eukaryota</taxon>
        <taxon>Viridiplantae</taxon>
        <taxon>Streptophyta</taxon>
        <taxon>Embryophyta</taxon>
        <taxon>Tracheophyta</taxon>
        <taxon>Spermatophyta</taxon>
        <taxon>Magnoliopsida</taxon>
        <taxon>eudicotyledons</taxon>
        <taxon>Gunneridae</taxon>
        <taxon>Pentapetalae</taxon>
        <taxon>asterids</taxon>
        <taxon>campanulids</taxon>
        <taxon>Asterales</taxon>
        <taxon>Asteraceae</taxon>
        <taxon>Asteroideae</taxon>
        <taxon>Heliantheae alliance</taxon>
        <taxon>Eupatorieae</taxon>
        <taxon>Mikania</taxon>
    </lineage>
</organism>
<feature type="region of interest" description="Disordered" evidence="1">
    <location>
        <begin position="1"/>
        <end position="74"/>
    </location>
</feature>
<dbReference type="EMBL" id="SZYD01000001">
    <property type="protein sequence ID" value="KAD7479859.1"/>
    <property type="molecule type" value="Genomic_DNA"/>
</dbReference>
<protein>
    <submittedName>
        <fullName evidence="2">Uncharacterized protein</fullName>
    </submittedName>
</protein>
<comment type="caution">
    <text evidence="2">The sequence shown here is derived from an EMBL/GenBank/DDBJ whole genome shotgun (WGS) entry which is preliminary data.</text>
</comment>
<name>A0A5N6Q5H1_9ASTR</name>
<feature type="compositionally biased region" description="Acidic residues" evidence="1">
    <location>
        <begin position="29"/>
        <end position="42"/>
    </location>
</feature>
<proteinExistence type="predicted"/>
<evidence type="ECO:0000313" key="3">
    <source>
        <dbReference type="Proteomes" id="UP000326396"/>
    </source>
</evidence>
<evidence type="ECO:0000256" key="1">
    <source>
        <dbReference type="SAM" id="MobiDB-lite"/>
    </source>
</evidence>
<dbReference type="AlphaFoldDB" id="A0A5N6Q5H1"/>
<feature type="compositionally biased region" description="Low complexity" evidence="1">
    <location>
        <begin position="1"/>
        <end position="17"/>
    </location>
</feature>
<dbReference type="Proteomes" id="UP000326396">
    <property type="component" value="Linkage Group LG1"/>
</dbReference>
<keyword evidence="3" id="KW-1185">Reference proteome</keyword>
<evidence type="ECO:0000313" key="2">
    <source>
        <dbReference type="EMBL" id="KAD7479859.1"/>
    </source>
</evidence>